<accession>A0A0F7JWT7</accession>
<dbReference type="PRINTS" id="PR00368">
    <property type="entry name" value="FADPNR"/>
</dbReference>
<dbReference type="KEGG" id="seds:AAY24_06500"/>
<comment type="similarity">
    <text evidence="2">Belongs to the FAD-dependent oxidoreductase family.</text>
</comment>
<evidence type="ECO:0000256" key="2">
    <source>
        <dbReference type="ARBA" id="ARBA00006442"/>
    </source>
</evidence>
<dbReference type="InterPro" id="IPR050260">
    <property type="entry name" value="FAD-bd_OxRdtase"/>
</dbReference>
<dbReference type="InterPro" id="IPR036188">
    <property type="entry name" value="FAD/NAD-bd_sf"/>
</dbReference>
<dbReference type="SUPFAM" id="SSF51905">
    <property type="entry name" value="FAD/NAD(P)-binding domain"/>
    <property type="match status" value="2"/>
</dbReference>
<dbReference type="OrthoDB" id="9768666at2"/>
<sequence>MRYVVIGAGPAGVTAVETLRKQDSRAELILIGEEPEPAYSRMAIPYYLAGKIQEQGTYLRHDPDHLDRLGVRQIRQRVTAVDSATRQVKLANGETVSFDRLLLATGSDPVKPPIDGLDQPGVHHCWTLEDARNIAQYAQPGSRVVLMGAGFIGCIIMEALAERGVDLTVVEMGDRMVPRMMDQESGNLIKQWCLKQGVKVHTSTRVTGVQANSNGNARFTLQCDPVDPIDADLVVVATGVKPAVDYLRDSGIELGQGVVVNQQMESSVPGIYAAGDSCEGIDWGSGGKHAVHAIQPVAAETARIAALNMCGQVTPYAGSMAMNVLDTLGLISVSYGQWMGVPGGDHVHRMDSAEYRYIRLQFSEDRLVGAITLGMTQHVGVLRGLIQSRVRLGKWKQHLMEDPTRIMEAYLGATQLTQG</sequence>
<dbReference type="Gene3D" id="3.50.50.60">
    <property type="entry name" value="FAD/NAD(P)-binding domain"/>
    <property type="match status" value="2"/>
</dbReference>
<evidence type="ECO:0000256" key="3">
    <source>
        <dbReference type="ARBA" id="ARBA00022630"/>
    </source>
</evidence>
<evidence type="ECO:0000313" key="6">
    <source>
        <dbReference type="EMBL" id="AKH20062.1"/>
    </source>
</evidence>
<comment type="cofactor">
    <cofactor evidence="1">
        <name>FAD</name>
        <dbReference type="ChEBI" id="CHEBI:57692"/>
    </cofactor>
</comment>
<keyword evidence="3" id="KW-0285">Flavoprotein</keyword>
<proteinExistence type="inferred from homology"/>
<dbReference type="InterPro" id="IPR023753">
    <property type="entry name" value="FAD/NAD-binding_dom"/>
</dbReference>
<protein>
    <submittedName>
        <fullName evidence="6">Pyridine nucleotide-disulfide oxidoreductase</fullName>
    </submittedName>
</protein>
<evidence type="ECO:0000259" key="5">
    <source>
        <dbReference type="Pfam" id="PF07992"/>
    </source>
</evidence>
<evidence type="ECO:0000313" key="7">
    <source>
        <dbReference type="Proteomes" id="UP000034410"/>
    </source>
</evidence>
<evidence type="ECO:0000256" key="1">
    <source>
        <dbReference type="ARBA" id="ARBA00001974"/>
    </source>
</evidence>
<evidence type="ECO:0000256" key="4">
    <source>
        <dbReference type="ARBA" id="ARBA00022827"/>
    </source>
</evidence>
<dbReference type="PRINTS" id="PR00411">
    <property type="entry name" value="PNDRDTASEI"/>
</dbReference>
<dbReference type="EMBL" id="CP011412">
    <property type="protein sequence ID" value="AKH20062.1"/>
    <property type="molecule type" value="Genomic_DNA"/>
</dbReference>
<organism evidence="6 7">
    <name type="scientific">Sedimenticola thiotaurini</name>
    <dbReference type="NCBI Taxonomy" id="1543721"/>
    <lineage>
        <taxon>Bacteria</taxon>
        <taxon>Pseudomonadati</taxon>
        <taxon>Pseudomonadota</taxon>
        <taxon>Gammaproteobacteria</taxon>
        <taxon>Chromatiales</taxon>
        <taxon>Sedimenticolaceae</taxon>
        <taxon>Sedimenticola</taxon>
    </lineage>
</organism>
<dbReference type="Proteomes" id="UP000034410">
    <property type="component" value="Chromosome"/>
</dbReference>
<keyword evidence="7" id="KW-1185">Reference proteome</keyword>
<reference evidence="6 7" key="1">
    <citation type="journal article" date="2015" name="Genome Announc.">
        <title>Complete Genome Sequence of Sedimenticola thiotaurini Strain SIP-G1, a Polyphosphate- and Polyhydroxyalkanoate-Accumulating Sulfur-Oxidizing Gammaproteobacterium Isolated from Salt Marsh Sediments.</title>
        <authorList>
            <person name="Flood B.E."/>
            <person name="Jones D.S."/>
            <person name="Bailey J.V."/>
        </authorList>
    </citation>
    <scope>NUCLEOTIDE SEQUENCE [LARGE SCALE GENOMIC DNA]</scope>
    <source>
        <strain evidence="6 7">SIP-G1</strain>
    </source>
</reference>
<feature type="domain" description="FAD/NAD(P)-binding" evidence="5">
    <location>
        <begin position="2"/>
        <end position="294"/>
    </location>
</feature>
<dbReference type="GO" id="GO:0016491">
    <property type="term" value="F:oxidoreductase activity"/>
    <property type="evidence" value="ECO:0007669"/>
    <property type="project" value="InterPro"/>
</dbReference>
<name>A0A0F7JWT7_9GAMM</name>
<dbReference type="PATRIC" id="fig|1543721.4.peg.1348"/>
<dbReference type="RefSeq" id="WP_046858997.1">
    <property type="nucleotide sequence ID" value="NZ_CP011412.1"/>
</dbReference>
<dbReference type="Pfam" id="PF07992">
    <property type="entry name" value="Pyr_redox_2"/>
    <property type="match status" value="1"/>
</dbReference>
<keyword evidence="4" id="KW-0274">FAD</keyword>
<gene>
    <name evidence="6" type="ORF">AAY24_06500</name>
</gene>
<dbReference type="PANTHER" id="PTHR43429:SF3">
    <property type="entry name" value="NITRITE REDUCTASE [NAD(P)H]"/>
    <property type="match status" value="1"/>
</dbReference>
<dbReference type="PANTHER" id="PTHR43429">
    <property type="entry name" value="PYRIDINE NUCLEOTIDE-DISULFIDE OXIDOREDUCTASE DOMAIN-CONTAINING"/>
    <property type="match status" value="1"/>
</dbReference>
<dbReference type="AlphaFoldDB" id="A0A0F7JWT7"/>